<dbReference type="GO" id="GO:0005829">
    <property type="term" value="C:cytosol"/>
    <property type="evidence" value="ECO:0007669"/>
    <property type="project" value="TreeGrafter"/>
</dbReference>
<dbReference type="RefSeq" id="WP_215623750.1">
    <property type="nucleotide sequence ID" value="NZ_CP076134.1"/>
</dbReference>
<dbReference type="EMBL" id="CP076134">
    <property type="protein sequence ID" value="QWG15191.1"/>
    <property type="molecule type" value="Genomic_DNA"/>
</dbReference>
<evidence type="ECO:0000313" key="1">
    <source>
        <dbReference type="EMBL" id="QWG15191.1"/>
    </source>
</evidence>
<dbReference type="AlphaFoldDB" id="A0A975NIK2"/>
<dbReference type="PANTHER" id="PTHR43393:SF3">
    <property type="entry name" value="LYSINE DECARBOXYLASE-LIKE PROTEIN"/>
    <property type="match status" value="1"/>
</dbReference>
<organism evidence="1 2">
    <name type="scientific">Bradyrhizobium sediminis</name>
    <dbReference type="NCBI Taxonomy" id="2840469"/>
    <lineage>
        <taxon>Bacteria</taxon>
        <taxon>Pseudomonadati</taxon>
        <taxon>Pseudomonadota</taxon>
        <taxon>Alphaproteobacteria</taxon>
        <taxon>Hyphomicrobiales</taxon>
        <taxon>Nitrobacteraceae</taxon>
        <taxon>Bradyrhizobium</taxon>
    </lineage>
</organism>
<protein>
    <recommendedName>
        <fullName evidence="3">AMP nucleosidase</fullName>
    </recommendedName>
</protein>
<reference evidence="1" key="1">
    <citation type="submission" date="2021-06" db="EMBL/GenBank/DDBJ databases">
        <title>Bradyrhizobium sp. S2-20-1 Genome sequencing.</title>
        <authorList>
            <person name="Jin L."/>
        </authorList>
    </citation>
    <scope>NUCLEOTIDE SEQUENCE</scope>
    <source>
        <strain evidence="1">S2-20-1</strain>
    </source>
</reference>
<proteinExistence type="predicted"/>
<sequence length="344" mass="37747">MPTDDQLPFQPIRSSLYSSRELMAGFDVADPLSHERIPDFLIYVYFVIKGRSTPRDPYAGMMEAVHDNSILRAMFNFIRAARQPIAAIMGGHKEPRGSAAYRAVTEISKRLTEGGFLMASGGGPGAMEATHLGALLAHKDAATVAKSIDLLATQPELPNSMNIVDKDGAVDKALVAKVHRWAAPAVQLLDKLGDGGRSLAVPTWHYGHEPLTPLATEVAKYFLNSIREDVLLALATNGIIFAPGRAGTLQEVFQDAAQNYYRGDGPFSPMIFFDTKFWRETLPVEPLLEALFVKNGHGEQYKSKVHFTDDIDKVVNILIDQKDTGAKMMSRLETLGMSQMLADS</sequence>
<dbReference type="Gene3D" id="3.40.50.450">
    <property type="match status" value="1"/>
</dbReference>
<accession>A0A975NIK2</accession>
<dbReference type="InterPro" id="IPR052341">
    <property type="entry name" value="LOG_family_nucleotidases"/>
</dbReference>
<gene>
    <name evidence="1" type="ORF">KMZ29_11310</name>
</gene>
<dbReference type="Proteomes" id="UP000680839">
    <property type="component" value="Chromosome"/>
</dbReference>
<evidence type="ECO:0000313" key="2">
    <source>
        <dbReference type="Proteomes" id="UP000680839"/>
    </source>
</evidence>
<name>A0A975NIK2_9BRAD</name>
<dbReference type="SUPFAM" id="SSF102405">
    <property type="entry name" value="MCP/YpsA-like"/>
    <property type="match status" value="1"/>
</dbReference>
<evidence type="ECO:0008006" key="3">
    <source>
        <dbReference type="Google" id="ProtNLM"/>
    </source>
</evidence>
<dbReference type="PANTHER" id="PTHR43393">
    <property type="entry name" value="CYTOKININ RIBOSIDE 5'-MONOPHOSPHATE PHOSPHORIBOHYDROLASE"/>
    <property type="match status" value="1"/>
</dbReference>